<keyword evidence="2" id="KW-1185">Reference proteome</keyword>
<organism evidence="1 2">
    <name type="scientific">Heminiphilus faecis</name>
    <dbReference type="NCBI Taxonomy" id="2601703"/>
    <lineage>
        <taxon>Bacteria</taxon>
        <taxon>Pseudomonadati</taxon>
        <taxon>Bacteroidota</taxon>
        <taxon>Bacteroidia</taxon>
        <taxon>Bacteroidales</taxon>
        <taxon>Muribaculaceae</taxon>
        <taxon>Heminiphilus</taxon>
    </lineage>
</organism>
<sequence>MRTHIFYSTRDHDFLEACQSVLKQNPDRQFDSLLALSIAVSRSQAPSYYVEPDYAYRIVLAIRRNGGIKGTGTTQMKWAEFYRKVMTRMKRRKGESLRDAVIHVAAFEPAGSFFISPECGAKILRTHLRRRTCALTTLLSPALVIRSTRRRFRHNIKH</sequence>
<dbReference type="RefSeq" id="WP_121697970.1">
    <property type="nucleotide sequence ID" value="NZ_JBCLPP010000013.1"/>
</dbReference>
<proteinExistence type="predicted"/>
<dbReference type="Proteomes" id="UP001565200">
    <property type="component" value="Unassembled WGS sequence"/>
</dbReference>
<gene>
    <name evidence="1" type="ORF">AAK873_06190</name>
</gene>
<protein>
    <submittedName>
        <fullName evidence="1">Uncharacterized protein</fullName>
    </submittedName>
</protein>
<evidence type="ECO:0000313" key="1">
    <source>
        <dbReference type="EMBL" id="MEY8245205.1"/>
    </source>
</evidence>
<name>A0ABV4CUZ7_9BACT</name>
<reference evidence="1 2" key="1">
    <citation type="submission" date="2024-03" db="EMBL/GenBank/DDBJ databases">
        <title>Mouse gut bacterial collection (mGBC) of GemPharmatech.</title>
        <authorList>
            <person name="He Y."/>
            <person name="Dong L."/>
            <person name="Wu D."/>
            <person name="Gao X."/>
            <person name="Lin Z."/>
        </authorList>
    </citation>
    <scope>NUCLEOTIDE SEQUENCE [LARGE SCALE GENOMIC DNA]</scope>
    <source>
        <strain evidence="1 2">54-13</strain>
    </source>
</reference>
<dbReference type="EMBL" id="JBCLPP010000013">
    <property type="protein sequence ID" value="MEY8245205.1"/>
    <property type="molecule type" value="Genomic_DNA"/>
</dbReference>
<comment type="caution">
    <text evidence="1">The sequence shown here is derived from an EMBL/GenBank/DDBJ whole genome shotgun (WGS) entry which is preliminary data.</text>
</comment>
<evidence type="ECO:0000313" key="2">
    <source>
        <dbReference type="Proteomes" id="UP001565200"/>
    </source>
</evidence>
<accession>A0ABV4CUZ7</accession>